<name>A0A507EG06_9FUNG</name>
<dbReference type="Pfam" id="PF15011">
    <property type="entry name" value="CA109-like"/>
    <property type="match status" value="1"/>
</dbReference>
<dbReference type="EMBL" id="QEAQ01000004">
    <property type="protein sequence ID" value="TPX62110.1"/>
    <property type="molecule type" value="Genomic_DNA"/>
</dbReference>
<protein>
    <submittedName>
        <fullName evidence="2">Uncharacterized protein</fullName>
    </submittedName>
</protein>
<organism evidence="2 3">
    <name type="scientific">Powellomyces hirtus</name>
    <dbReference type="NCBI Taxonomy" id="109895"/>
    <lineage>
        <taxon>Eukaryota</taxon>
        <taxon>Fungi</taxon>
        <taxon>Fungi incertae sedis</taxon>
        <taxon>Chytridiomycota</taxon>
        <taxon>Chytridiomycota incertae sedis</taxon>
        <taxon>Chytridiomycetes</taxon>
        <taxon>Spizellomycetales</taxon>
        <taxon>Powellomycetaceae</taxon>
        <taxon>Powellomyces</taxon>
    </lineage>
</organism>
<dbReference type="Proteomes" id="UP000318582">
    <property type="component" value="Unassembled WGS sequence"/>
</dbReference>
<dbReference type="AlphaFoldDB" id="A0A507EG06"/>
<sequence length="217" mass="24908">MDVETAAVIKLLDRLIALVSTWSERQDRACAFFDSVANIQSQREDTLTYLPRTAKDNRMHQWMNPVTTPTIVLDFPDLVPRLLGKQTRALERSLENIQVELREFERVAASLEALRRDALYQLTGADSIPKKPSFHPASISFVEAASWIDEVSLQYRRELTAKQDMLASLNLGSETTNIQEIRDRWGLQSWINLQRETEIRDRLKLLKSMEGGPRSPL</sequence>
<keyword evidence="3" id="KW-1185">Reference proteome</keyword>
<proteinExistence type="predicted"/>
<comment type="caution">
    <text evidence="2">The sequence shown here is derived from an EMBL/GenBank/DDBJ whole genome shotgun (WGS) entry which is preliminary data.</text>
</comment>
<evidence type="ECO:0000313" key="2">
    <source>
        <dbReference type="EMBL" id="TPX62110.1"/>
    </source>
</evidence>
<evidence type="ECO:0000256" key="1">
    <source>
        <dbReference type="SAM" id="Coils"/>
    </source>
</evidence>
<gene>
    <name evidence="2" type="ORF">PhCBS80983_g00649</name>
</gene>
<feature type="coiled-coil region" evidence="1">
    <location>
        <begin position="87"/>
        <end position="114"/>
    </location>
</feature>
<keyword evidence="1" id="KW-0175">Coiled coil</keyword>
<dbReference type="InterPro" id="IPR029159">
    <property type="entry name" value="CA109-like"/>
</dbReference>
<reference evidence="2 3" key="1">
    <citation type="journal article" date="2019" name="Sci. Rep.">
        <title>Comparative genomics of chytrid fungi reveal insights into the obligate biotrophic and pathogenic lifestyle of Synchytrium endobioticum.</title>
        <authorList>
            <person name="van de Vossenberg B.T.L.H."/>
            <person name="Warris S."/>
            <person name="Nguyen H.D.T."/>
            <person name="van Gent-Pelzer M.P.E."/>
            <person name="Joly D.L."/>
            <person name="van de Geest H.C."/>
            <person name="Bonants P.J.M."/>
            <person name="Smith D.S."/>
            <person name="Levesque C.A."/>
            <person name="van der Lee T.A.J."/>
        </authorList>
    </citation>
    <scope>NUCLEOTIDE SEQUENCE [LARGE SCALE GENOMIC DNA]</scope>
    <source>
        <strain evidence="2 3">CBS 809.83</strain>
    </source>
</reference>
<accession>A0A507EG06</accession>
<evidence type="ECO:0000313" key="3">
    <source>
        <dbReference type="Proteomes" id="UP000318582"/>
    </source>
</evidence>